<organism evidence="2 3">
    <name type="scientific">Roseibium porphyridii</name>
    <dbReference type="NCBI Taxonomy" id="2866279"/>
    <lineage>
        <taxon>Bacteria</taxon>
        <taxon>Pseudomonadati</taxon>
        <taxon>Pseudomonadota</taxon>
        <taxon>Alphaproteobacteria</taxon>
        <taxon>Hyphomicrobiales</taxon>
        <taxon>Stappiaceae</taxon>
        <taxon>Roseibium</taxon>
    </lineage>
</organism>
<evidence type="ECO:0000313" key="3">
    <source>
        <dbReference type="Proteomes" id="UP001209803"/>
    </source>
</evidence>
<dbReference type="GO" id="GO:0016746">
    <property type="term" value="F:acyltransferase activity"/>
    <property type="evidence" value="ECO:0007669"/>
    <property type="project" value="UniProtKB-KW"/>
</dbReference>
<keyword evidence="2" id="KW-0012">Acyltransferase</keyword>
<sequence length="174" mass="18923">MDNEITPVRVRPFLPGDLGTLLPLNNAAAPGVSALSAEAMLDLINSALINLVAEIDNAPVGLLLCMGDGADYSSPNYVWVSERFSSFAYIDRIFVDETLRGRKIGDALYAELFRHFAGTGRSFLCEVNERPPNPGSLRFHGRLGFQEVGKADHTNTAVIYMKRDPEPSPGEGAQ</sequence>
<dbReference type="EC" id="2.3.1.-" evidence="2"/>
<dbReference type="Gene3D" id="3.40.630.30">
    <property type="match status" value="1"/>
</dbReference>
<accession>A0ABY8F8A6</accession>
<dbReference type="Proteomes" id="UP001209803">
    <property type="component" value="Chromosome"/>
</dbReference>
<name>A0ABY8F8A6_9HYPH</name>
<evidence type="ECO:0000313" key="2">
    <source>
        <dbReference type="EMBL" id="WFE91446.1"/>
    </source>
</evidence>
<dbReference type="CDD" id="cd04301">
    <property type="entry name" value="NAT_SF"/>
    <property type="match status" value="1"/>
</dbReference>
<dbReference type="PIRSF" id="PIRSF028520">
    <property type="entry name" value="UCP028520"/>
    <property type="match status" value="1"/>
</dbReference>
<dbReference type="EMBL" id="CP120863">
    <property type="protein sequence ID" value="WFE91446.1"/>
    <property type="molecule type" value="Genomic_DNA"/>
</dbReference>
<dbReference type="Pfam" id="PF00583">
    <property type="entry name" value="Acetyltransf_1"/>
    <property type="match status" value="1"/>
</dbReference>
<dbReference type="InterPro" id="IPR000182">
    <property type="entry name" value="GNAT_dom"/>
</dbReference>
<dbReference type="RefSeq" id="WP_265683867.1">
    <property type="nucleotide sequence ID" value="NZ_CP120863.1"/>
</dbReference>
<dbReference type="InterPro" id="IPR016890">
    <property type="entry name" value="UCP028520"/>
</dbReference>
<keyword evidence="2" id="KW-0808">Transferase</keyword>
<protein>
    <submittedName>
        <fullName evidence="2">GNAT family N-acetyltransferase</fullName>
        <ecNumber evidence="2">2.3.1.-</ecNumber>
    </submittedName>
</protein>
<proteinExistence type="predicted"/>
<gene>
    <name evidence="2" type="ORF">K1718_08825</name>
</gene>
<dbReference type="SUPFAM" id="SSF55729">
    <property type="entry name" value="Acyl-CoA N-acyltransferases (Nat)"/>
    <property type="match status" value="1"/>
</dbReference>
<evidence type="ECO:0000259" key="1">
    <source>
        <dbReference type="PROSITE" id="PS51186"/>
    </source>
</evidence>
<feature type="domain" description="N-acetyltransferase" evidence="1">
    <location>
        <begin position="8"/>
        <end position="166"/>
    </location>
</feature>
<dbReference type="InterPro" id="IPR016181">
    <property type="entry name" value="Acyl_CoA_acyltransferase"/>
</dbReference>
<keyword evidence="3" id="KW-1185">Reference proteome</keyword>
<reference evidence="2 3" key="1">
    <citation type="submission" date="2023-03" db="EMBL/GenBank/DDBJ databases">
        <title>Roseibium porphyridii sp. nov. and Roseibium rhodosorbium sp. nov. isolated from marine algae, Porphyridium cruentum and Rhodosorus marinus, respectively.</title>
        <authorList>
            <person name="Lee M.W."/>
            <person name="Choi B.J."/>
            <person name="Lee J.K."/>
            <person name="Choi D.G."/>
            <person name="Baek J.H."/>
            <person name="Bayburt H."/>
            <person name="Kim J.M."/>
            <person name="Han D.M."/>
            <person name="Kim K.H."/>
            <person name="Jeon C.O."/>
        </authorList>
    </citation>
    <scope>NUCLEOTIDE SEQUENCE [LARGE SCALE GENOMIC DNA]</scope>
    <source>
        <strain evidence="2 3">KMA01</strain>
    </source>
</reference>
<dbReference type="PROSITE" id="PS51186">
    <property type="entry name" value="GNAT"/>
    <property type="match status" value="1"/>
</dbReference>